<name>A0A9Q8PG97_PASFU</name>
<reference evidence="1" key="2">
    <citation type="journal article" date="2022" name="Microb. Genom.">
        <title>A chromosome-scale genome assembly of the tomato pathogen Cladosporium fulvum reveals a compartmentalized genome architecture and the presence of a dispensable chromosome.</title>
        <authorList>
            <person name="Zaccaron A.Z."/>
            <person name="Chen L.H."/>
            <person name="Samaras A."/>
            <person name="Stergiopoulos I."/>
        </authorList>
    </citation>
    <scope>NUCLEOTIDE SEQUENCE</scope>
    <source>
        <strain evidence="1">Race5_Kim</strain>
    </source>
</reference>
<dbReference type="RefSeq" id="XP_047766317.1">
    <property type="nucleotide sequence ID" value="XM_047908631.1"/>
</dbReference>
<dbReference type="AlphaFoldDB" id="A0A9Q8PG97"/>
<keyword evidence="2" id="KW-1185">Reference proteome</keyword>
<dbReference type="KEGG" id="ffu:CLAFUR5_09483"/>
<dbReference type="GeneID" id="71989361"/>
<dbReference type="OrthoDB" id="3650339at2759"/>
<dbReference type="Proteomes" id="UP000756132">
    <property type="component" value="Chromosome 9"/>
</dbReference>
<organism evidence="1 2">
    <name type="scientific">Passalora fulva</name>
    <name type="common">Tomato leaf mold</name>
    <name type="synonym">Cladosporium fulvum</name>
    <dbReference type="NCBI Taxonomy" id="5499"/>
    <lineage>
        <taxon>Eukaryota</taxon>
        <taxon>Fungi</taxon>
        <taxon>Dikarya</taxon>
        <taxon>Ascomycota</taxon>
        <taxon>Pezizomycotina</taxon>
        <taxon>Dothideomycetes</taxon>
        <taxon>Dothideomycetidae</taxon>
        <taxon>Mycosphaerellales</taxon>
        <taxon>Mycosphaerellaceae</taxon>
        <taxon>Fulvia</taxon>
    </lineage>
</organism>
<evidence type="ECO:0000313" key="2">
    <source>
        <dbReference type="Proteomes" id="UP000756132"/>
    </source>
</evidence>
<reference evidence="1" key="1">
    <citation type="submission" date="2021-12" db="EMBL/GenBank/DDBJ databases">
        <authorList>
            <person name="Zaccaron A."/>
            <person name="Stergiopoulos I."/>
        </authorList>
    </citation>
    <scope>NUCLEOTIDE SEQUENCE</scope>
    <source>
        <strain evidence="1">Race5_Kim</strain>
    </source>
</reference>
<dbReference type="EMBL" id="CP090171">
    <property type="protein sequence ID" value="UJO21951.1"/>
    <property type="molecule type" value="Genomic_DNA"/>
</dbReference>
<accession>A0A9Q8PG97</accession>
<evidence type="ECO:0000313" key="1">
    <source>
        <dbReference type="EMBL" id="UJO21951.1"/>
    </source>
</evidence>
<proteinExistence type="predicted"/>
<protein>
    <submittedName>
        <fullName evidence="1">Uncharacterized protein</fullName>
    </submittedName>
</protein>
<gene>
    <name evidence="1" type="ORF">CLAFUR5_09483</name>
</gene>
<sequence>MPSVYAGTIEPWLSQMAPDVLEAMPDVEIILRDLRPYVTGHPIDRDRHLSLVNHSNRLHAAWVPPNAQPGDIVCYFAGAPFPLVLRQRSELESHTLLGDSFVEGFDEVDALDLDDTVWQDLLKQSKDADAELKDWMASSDRTSLKENAGDLSKVTSQDNHLKARRLNILQEMRSLCRTADEALGWIKLR</sequence>